<comment type="caution">
    <text evidence="2">The sequence shown here is derived from an EMBL/GenBank/DDBJ whole genome shotgun (WGS) entry which is preliminary data.</text>
</comment>
<protein>
    <submittedName>
        <fullName evidence="2">Uronate dehydrogenase</fullName>
        <ecNumber evidence="2">1.1.1.203</ecNumber>
    </submittedName>
</protein>
<evidence type="ECO:0000259" key="1">
    <source>
        <dbReference type="Pfam" id="PF01370"/>
    </source>
</evidence>
<keyword evidence="2" id="KW-0560">Oxidoreductase</keyword>
<evidence type="ECO:0000313" key="3">
    <source>
        <dbReference type="Proteomes" id="UP001204798"/>
    </source>
</evidence>
<dbReference type="EC" id="1.1.1.203" evidence="2"/>
<feature type="domain" description="NAD-dependent epimerase/dehydratase" evidence="1">
    <location>
        <begin position="5"/>
        <end position="167"/>
    </location>
</feature>
<dbReference type="InterPro" id="IPR036291">
    <property type="entry name" value="NAD(P)-bd_dom_sf"/>
</dbReference>
<name>A0ABT2EMD0_9BACT</name>
<dbReference type="Proteomes" id="UP001204798">
    <property type="component" value="Unassembled WGS sequence"/>
</dbReference>
<dbReference type="Pfam" id="PF01370">
    <property type="entry name" value="Epimerase"/>
    <property type="match status" value="1"/>
</dbReference>
<dbReference type="Gene3D" id="3.40.50.720">
    <property type="entry name" value="NAD(P)-binding Rossmann-like Domain"/>
    <property type="match status" value="1"/>
</dbReference>
<accession>A0ABT2EMD0</accession>
<reference evidence="2 3" key="1">
    <citation type="submission" date="2022-08" db="EMBL/GenBank/DDBJ databases">
        <title>Bacterial and archaeal communities from various locations to study Microbial Dark Matter (Phase II).</title>
        <authorList>
            <person name="Stepanauskas R."/>
        </authorList>
    </citation>
    <scope>NUCLEOTIDE SEQUENCE [LARGE SCALE GENOMIC DNA]</scope>
    <source>
        <strain evidence="2 3">PD1</strain>
    </source>
</reference>
<dbReference type="GO" id="GO:0050388">
    <property type="term" value="F:uronate dehydrogenase activity"/>
    <property type="evidence" value="ECO:0007669"/>
    <property type="project" value="UniProtKB-EC"/>
</dbReference>
<dbReference type="PANTHER" id="PTHR43245:SF55">
    <property type="entry name" value="NAD(P)-BINDING DOMAIN-CONTAINING PROTEIN"/>
    <property type="match status" value="1"/>
</dbReference>
<keyword evidence="3" id="KW-1185">Reference proteome</keyword>
<organism evidence="2 3">
    <name type="scientific">Candidatus Fervidibacter sacchari</name>
    <dbReference type="NCBI Taxonomy" id="1448929"/>
    <lineage>
        <taxon>Bacteria</taxon>
        <taxon>Candidatus Fervidibacterota</taxon>
        <taxon>Candidatus Fervidibacter</taxon>
    </lineage>
</organism>
<dbReference type="PANTHER" id="PTHR43245">
    <property type="entry name" value="BIFUNCTIONAL POLYMYXIN RESISTANCE PROTEIN ARNA"/>
    <property type="match status" value="1"/>
</dbReference>
<proteinExistence type="predicted"/>
<sequence>MRERILVTGPCGRVGTQIVPLLREHFALRLFDIQPMQPEGDDEFIQGDIRDFEAVKKACEGVTAVLHLAAVPDEDDFYTRLLPMNLLGVYNVFEAARQAGVRKVLFASSCQTILGYLEGDWTKSRIWVTPEMPVRPITVYACTKVFGEALAHYYAEKFGMSMICIRIGWFQPYDSELLRRHPAMLAMWCSPRDLTQLIVKSIKSDVQFAIFIAVSNNPKRFWDISNAQQLVGYEPQDSAADYFVGEGA</sequence>
<dbReference type="InterPro" id="IPR001509">
    <property type="entry name" value="Epimerase_deHydtase"/>
</dbReference>
<dbReference type="InterPro" id="IPR050177">
    <property type="entry name" value="Lipid_A_modif_metabolic_enz"/>
</dbReference>
<dbReference type="RefSeq" id="WP_259094883.1">
    <property type="nucleotide sequence ID" value="NZ_CP130454.1"/>
</dbReference>
<dbReference type="SUPFAM" id="SSF51735">
    <property type="entry name" value="NAD(P)-binding Rossmann-fold domains"/>
    <property type="match status" value="1"/>
</dbReference>
<evidence type="ECO:0000313" key="2">
    <source>
        <dbReference type="EMBL" id="MCS3918834.1"/>
    </source>
</evidence>
<dbReference type="EMBL" id="JANUCP010000002">
    <property type="protein sequence ID" value="MCS3918834.1"/>
    <property type="molecule type" value="Genomic_DNA"/>
</dbReference>
<gene>
    <name evidence="2" type="ORF">M2350_001234</name>
</gene>